<protein>
    <recommendedName>
        <fullName evidence="3">Rho termination factor-like N-terminal domain-containing protein</fullName>
    </recommendedName>
</protein>
<dbReference type="AlphaFoldDB" id="A0A014NPL3"/>
<dbReference type="eggNOG" id="ENOG5030MTM">
    <property type="taxonomic scope" value="Bacteria"/>
</dbReference>
<keyword evidence="2" id="KW-0472">Membrane</keyword>
<proteinExistence type="predicted"/>
<dbReference type="InterPro" id="IPR011112">
    <property type="entry name" value="Rho-like_N"/>
</dbReference>
<dbReference type="Pfam" id="PF07498">
    <property type="entry name" value="Rho_N"/>
    <property type="match status" value="1"/>
</dbReference>
<dbReference type="SUPFAM" id="SSF68912">
    <property type="entry name" value="Rho N-terminal domain-like"/>
    <property type="match status" value="1"/>
</dbReference>
<feature type="transmembrane region" description="Helical" evidence="2">
    <location>
        <begin position="96"/>
        <end position="117"/>
    </location>
</feature>
<feature type="transmembrane region" description="Helical" evidence="2">
    <location>
        <begin position="129"/>
        <end position="151"/>
    </location>
</feature>
<organism evidence="4 5">
    <name type="scientific">Mesomycoplasma ovipneumoniae 14811</name>
    <dbReference type="NCBI Taxonomy" id="1188239"/>
    <lineage>
        <taxon>Bacteria</taxon>
        <taxon>Bacillati</taxon>
        <taxon>Mycoplasmatota</taxon>
        <taxon>Mycoplasmoidales</taxon>
        <taxon>Metamycoplasmataceae</taxon>
        <taxon>Mesomycoplasma</taxon>
    </lineage>
</organism>
<evidence type="ECO:0000256" key="2">
    <source>
        <dbReference type="SAM" id="Phobius"/>
    </source>
</evidence>
<evidence type="ECO:0000256" key="1">
    <source>
        <dbReference type="SAM" id="MobiDB-lite"/>
    </source>
</evidence>
<dbReference type="RefSeq" id="WP_044284515.1">
    <property type="nucleotide sequence ID" value="NZ_JFAD01000037.1"/>
</dbReference>
<keyword evidence="2" id="KW-0812">Transmembrane</keyword>
<reference evidence="4 5" key="1">
    <citation type="submission" date="2014-03" db="EMBL/GenBank/DDBJ databases">
        <title>Genome sequence of Mycoplasma ovipneumoniae strain 14811.</title>
        <authorList>
            <person name="Sirand-Pugnet P."/>
            <person name="Breton M."/>
            <person name="Dordet-Frisoni E."/>
            <person name="Baranowski E."/>
            <person name="Barre A."/>
            <person name="Couture C."/>
            <person name="Dupuy V."/>
            <person name="Gaurivaud P."/>
            <person name="Jacob D."/>
            <person name="Lemaitre C."/>
            <person name="Manso-Silvan L."/>
            <person name="Nikolski M."/>
            <person name="Nouvel L.-X."/>
            <person name="Poumarat F."/>
            <person name="Tardy F."/>
            <person name="Thebault P."/>
            <person name="Theil S."/>
            <person name="Citti C."/>
            <person name="Thiaucourt F."/>
            <person name="Blanchard A."/>
        </authorList>
    </citation>
    <scope>NUCLEOTIDE SEQUENCE [LARGE SCALE GENOMIC DNA]</scope>
    <source>
        <strain evidence="4 5">14811</strain>
    </source>
</reference>
<dbReference type="SMART" id="SM00959">
    <property type="entry name" value="Rho_N"/>
    <property type="match status" value="1"/>
</dbReference>
<feature type="domain" description="Rho termination factor-like N-terminal" evidence="3">
    <location>
        <begin position="229"/>
        <end position="271"/>
    </location>
</feature>
<feature type="compositionally biased region" description="Polar residues" evidence="1">
    <location>
        <begin position="199"/>
        <end position="218"/>
    </location>
</feature>
<dbReference type="PATRIC" id="fig|1188239.3.peg.1656"/>
<dbReference type="Gene3D" id="1.10.720.10">
    <property type="match status" value="1"/>
</dbReference>
<dbReference type="Proteomes" id="UP000020977">
    <property type="component" value="Unassembled WGS sequence"/>
</dbReference>
<keyword evidence="2" id="KW-1133">Transmembrane helix</keyword>
<sequence length="273" mass="31477">MVWENPFGKNKVPSVAELWKNEKKQYRIWIFSYPLLLLLLGVFLSVQLFLDLDIRNIGRAFSILSILFTVTSLFFYVYSVFTSYKAKDFAPLGDRSFFFTFVSFSTAALSIINSTIVMIGNLSLNNQNFVAILTIQIILIGLIFVLIPFFLTKVLKIKSVFKLSRTLFIIEKRIDEMKKDPKAYSEFMNIFDLGHQNPMNAQQANNSENTQTQEAQNKPKTKEERIKIALEKLNLTQLHEIAQKLEISGFEQLKKQELIKLLTQILAQQDSGK</sequence>
<evidence type="ECO:0000313" key="5">
    <source>
        <dbReference type="Proteomes" id="UP000020977"/>
    </source>
</evidence>
<feature type="transmembrane region" description="Helical" evidence="2">
    <location>
        <begin position="28"/>
        <end position="50"/>
    </location>
</feature>
<feature type="transmembrane region" description="Helical" evidence="2">
    <location>
        <begin position="62"/>
        <end position="84"/>
    </location>
</feature>
<dbReference type="EMBL" id="JFAD01000037">
    <property type="protein sequence ID" value="EXU60827.1"/>
    <property type="molecule type" value="Genomic_DNA"/>
</dbReference>
<dbReference type="GO" id="GO:0006353">
    <property type="term" value="P:DNA-templated transcription termination"/>
    <property type="evidence" value="ECO:0007669"/>
    <property type="project" value="InterPro"/>
</dbReference>
<feature type="region of interest" description="Disordered" evidence="1">
    <location>
        <begin position="199"/>
        <end position="222"/>
    </location>
</feature>
<evidence type="ECO:0000259" key="3">
    <source>
        <dbReference type="SMART" id="SM00959"/>
    </source>
</evidence>
<accession>A0A014NPL3</accession>
<dbReference type="InterPro" id="IPR036269">
    <property type="entry name" value="Rho_N_sf"/>
</dbReference>
<gene>
    <name evidence="4" type="ORF">MOVI_7040</name>
</gene>
<comment type="caution">
    <text evidence="4">The sequence shown here is derived from an EMBL/GenBank/DDBJ whole genome shotgun (WGS) entry which is preliminary data.</text>
</comment>
<evidence type="ECO:0000313" key="4">
    <source>
        <dbReference type="EMBL" id="EXU60827.1"/>
    </source>
</evidence>
<name>A0A014NPL3_9BACT</name>